<evidence type="ECO:0000256" key="1">
    <source>
        <dbReference type="SAM" id="Phobius"/>
    </source>
</evidence>
<comment type="caution">
    <text evidence="2">The sequence shown here is derived from an EMBL/GenBank/DDBJ whole genome shotgun (WGS) entry which is preliminary data.</text>
</comment>
<protein>
    <submittedName>
        <fullName evidence="2">Uncharacterized protein</fullName>
    </submittedName>
</protein>
<evidence type="ECO:0000313" key="3">
    <source>
        <dbReference type="Proteomes" id="UP000006462"/>
    </source>
</evidence>
<feature type="transmembrane region" description="Helical" evidence="1">
    <location>
        <begin position="12"/>
        <end position="29"/>
    </location>
</feature>
<sequence length="38" mass="4318">MTEFESVIRPRGFWHLFFLVFTPLLRGGLCPTSSFNGG</sequence>
<proteinExistence type="predicted"/>
<keyword evidence="1" id="KW-0472">Membrane</keyword>
<dbReference type="Proteomes" id="UP000006462">
    <property type="component" value="Unassembled WGS sequence"/>
</dbReference>
<keyword evidence="1" id="KW-0812">Transmembrane</keyword>
<reference evidence="2 3" key="1">
    <citation type="submission" date="2009-12" db="EMBL/GenBank/DDBJ databases">
        <authorList>
            <person name="Shrivastava S."/>
            <person name="Madupu R."/>
            <person name="Durkin A.S."/>
            <person name="Torralba M."/>
            <person name="Methe B."/>
            <person name="Sutton G.G."/>
            <person name="Strausberg R.L."/>
            <person name="Nelson K.E."/>
        </authorList>
    </citation>
    <scope>NUCLEOTIDE SEQUENCE [LARGE SCALE GENOMIC DNA]</scope>
    <source>
        <strain evidence="2 3">W5455</strain>
    </source>
</reference>
<evidence type="ECO:0000313" key="2">
    <source>
        <dbReference type="EMBL" id="EFB90734.1"/>
    </source>
</evidence>
<name>A0ABP2HTW2_9BACT</name>
<organism evidence="2 3">
    <name type="scientific">Pyramidobacter piscolens W5455</name>
    <dbReference type="NCBI Taxonomy" id="352165"/>
    <lineage>
        <taxon>Bacteria</taxon>
        <taxon>Thermotogati</taxon>
        <taxon>Synergistota</taxon>
        <taxon>Synergistia</taxon>
        <taxon>Synergistales</taxon>
        <taxon>Dethiosulfovibrionaceae</taxon>
        <taxon>Pyramidobacter</taxon>
    </lineage>
</organism>
<keyword evidence="3" id="KW-1185">Reference proteome</keyword>
<gene>
    <name evidence="2" type="ORF">HMPREF7215_1056</name>
</gene>
<keyword evidence="1" id="KW-1133">Transmembrane helix</keyword>
<dbReference type="EMBL" id="ADFP01000066">
    <property type="protein sequence ID" value="EFB90734.1"/>
    <property type="molecule type" value="Genomic_DNA"/>
</dbReference>
<accession>A0ABP2HTW2</accession>